<feature type="transmembrane region" description="Helical" evidence="2">
    <location>
        <begin position="140"/>
        <end position="169"/>
    </location>
</feature>
<feature type="transmembrane region" description="Helical" evidence="2">
    <location>
        <begin position="100"/>
        <end position="120"/>
    </location>
</feature>
<dbReference type="PANTHER" id="PTHR36442:SF1">
    <property type="entry name" value="CYCLIC-DI-AMP PHOSPHODIESTERASE PGPH"/>
    <property type="match status" value="1"/>
</dbReference>
<dbReference type="InterPro" id="IPR052722">
    <property type="entry name" value="PgpH_phosphodiesterase"/>
</dbReference>
<proteinExistence type="predicted"/>
<feature type="transmembrane region" description="Helical" evidence="2">
    <location>
        <begin position="181"/>
        <end position="199"/>
    </location>
</feature>
<dbReference type="InterPro" id="IPR006675">
    <property type="entry name" value="HDIG_dom"/>
</dbReference>
<feature type="compositionally biased region" description="Basic and acidic residues" evidence="1">
    <location>
        <begin position="565"/>
        <end position="581"/>
    </location>
</feature>
<dbReference type="PROSITE" id="PS51831">
    <property type="entry name" value="HD"/>
    <property type="match status" value="1"/>
</dbReference>
<evidence type="ECO:0000259" key="3">
    <source>
        <dbReference type="PROSITE" id="PS51831"/>
    </source>
</evidence>
<dbReference type="InterPro" id="IPR006674">
    <property type="entry name" value="HD_domain"/>
</dbReference>
<evidence type="ECO:0000256" key="2">
    <source>
        <dbReference type="SAM" id="Phobius"/>
    </source>
</evidence>
<dbReference type="EMBL" id="CACRSS010000001">
    <property type="protein sequence ID" value="VYS72010.1"/>
    <property type="molecule type" value="Genomic_DNA"/>
</dbReference>
<dbReference type="PANTHER" id="PTHR36442">
    <property type="entry name" value="CYCLIC-DI-AMP PHOSPHODIESTERASE PGPH"/>
    <property type="match status" value="1"/>
</dbReference>
<feature type="region of interest" description="Disordered" evidence="1">
    <location>
        <begin position="538"/>
        <end position="587"/>
    </location>
</feature>
<feature type="compositionally biased region" description="Basic and acidic residues" evidence="1">
    <location>
        <begin position="538"/>
        <end position="550"/>
    </location>
</feature>
<organism evidence="4">
    <name type="scientific">Akkermansia muciniphila</name>
    <dbReference type="NCBI Taxonomy" id="239935"/>
    <lineage>
        <taxon>Bacteria</taxon>
        <taxon>Pseudomonadati</taxon>
        <taxon>Verrucomicrobiota</taxon>
        <taxon>Verrucomicrobiia</taxon>
        <taxon>Verrucomicrobiales</taxon>
        <taxon>Akkermansiaceae</taxon>
        <taxon>Akkermansia</taxon>
    </lineage>
</organism>
<evidence type="ECO:0000313" key="4">
    <source>
        <dbReference type="EMBL" id="VYS72010.1"/>
    </source>
</evidence>
<feature type="region of interest" description="Disordered" evidence="1">
    <location>
        <begin position="11"/>
        <end position="32"/>
    </location>
</feature>
<sequence length="587" mass="65120">MFHFLKKHAAAAAKEGKKPEEAASVPRSPGDRLDSSLAVSVGLCVLVFIVLQWMGSYSPHWGKSVWHHVSEAFLLFSVTLALMPMYWLCAGSLRRKNKTFVVTWGAILVQLLFFGLIRHVTADITSDIGNELLYLPYMMAPLIVTVLLGPLLGMFATISICMLGGFFILPEQYVPEKQVQFWILSSLSGMLTVLLTHNLRNRAQLLRAGFFVGLLVMVLCCIMGVINLQAWDYNLVGVLVCLAVAFGVSMLTSVLISGVLPIIEGVFKIITPISWLEMADMNRPLMKRLQMEAPGTFHHCLMVAQLAEAAAEAIGANPIECRVAAYYHDIGKMQNPLYFIENIMDGPNPHDELTPSMSARIIIDHVQDGVELARANNLPRPLVDVIEQHHGTSLAYFFYRKALQYRDEILSRVESGLASPDDVPEVVESNFRYKGPNPQSKETGIVSLADIVESATRSMGKISCEEMQKRVDELLKQRVVDGHLDDCGLTFGDLKKIRNSFIKTLKSIHHNRIAYPSHNPEAKIEKPVLPVVAAMKEEEKAEKKEGEGKAVPEIMELPDAGQQEKPAEVEQKDGTDTEKNETASGTL</sequence>
<dbReference type="CDD" id="cd00077">
    <property type="entry name" value="HDc"/>
    <property type="match status" value="1"/>
</dbReference>
<name>A0A6N2QVD6_9BACT</name>
<dbReference type="SMART" id="SM00471">
    <property type="entry name" value="HDc"/>
    <property type="match status" value="1"/>
</dbReference>
<feature type="transmembrane region" description="Helical" evidence="2">
    <location>
        <begin position="205"/>
        <end position="228"/>
    </location>
</feature>
<protein>
    <recommendedName>
        <fullName evidence="3">HD domain-containing protein</fullName>
    </recommendedName>
</protein>
<dbReference type="Pfam" id="PF01966">
    <property type="entry name" value="HD"/>
    <property type="match status" value="1"/>
</dbReference>
<evidence type="ECO:0000256" key="1">
    <source>
        <dbReference type="SAM" id="MobiDB-lite"/>
    </source>
</evidence>
<accession>A0A6N2QVD6</accession>
<dbReference type="OrthoDB" id="9806952at2"/>
<dbReference type="AlphaFoldDB" id="A0A6N2QVD6"/>
<dbReference type="InterPro" id="IPR011621">
    <property type="entry name" value="Metal-dep_PHydrolase_7TM_intra"/>
</dbReference>
<dbReference type="InterPro" id="IPR003607">
    <property type="entry name" value="HD/PDEase_dom"/>
</dbReference>
<feature type="transmembrane region" description="Helical" evidence="2">
    <location>
        <begin position="66"/>
        <end position="88"/>
    </location>
</feature>
<gene>
    <name evidence="4" type="ORF">AMLFYP55_00006</name>
</gene>
<feature type="transmembrane region" description="Helical" evidence="2">
    <location>
        <begin position="37"/>
        <end position="54"/>
    </location>
</feature>
<reference evidence="4" key="1">
    <citation type="submission" date="2019-11" db="EMBL/GenBank/DDBJ databases">
        <authorList>
            <person name="Feng L."/>
        </authorList>
    </citation>
    <scope>NUCLEOTIDE SEQUENCE</scope>
    <source>
        <strain evidence="4">AMuciniphilaLFYP55</strain>
    </source>
</reference>
<feature type="domain" description="HD" evidence="3">
    <location>
        <begin position="296"/>
        <end position="455"/>
    </location>
</feature>
<keyword evidence="2" id="KW-1133">Transmembrane helix</keyword>
<keyword evidence="2" id="KW-0812">Transmembrane</keyword>
<dbReference type="Pfam" id="PF07698">
    <property type="entry name" value="7TM-7TMR_HD"/>
    <property type="match status" value="1"/>
</dbReference>
<feature type="transmembrane region" description="Helical" evidence="2">
    <location>
        <begin position="235"/>
        <end position="263"/>
    </location>
</feature>
<dbReference type="Gene3D" id="1.10.3210.10">
    <property type="entry name" value="Hypothetical protein af1432"/>
    <property type="match status" value="1"/>
</dbReference>
<dbReference type="RefSeq" id="WP_102721845.1">
    <property type="nucleotide sequence ID" value="NZ_CACRSS010000001.1"/>
</dbReference>
<dbReference type="SUPFAM" id="SSF109604">
    <property type="entry name" value="HD-domain/PDEase-like"/>
    <property type="match status" value="1"/>
</dbReference>
<dbReference type="NCBIfam" id="TIGR00277">
    <property type="entry name" value="HDIG"/>
    <property type="match status" value="1"/>
</dbReference>
<keyword evidence="2" id="KW-0472">Membrane</keyword>